<name>L7M7V9_RHIPC</name>
<evidence type="ECO:0000259" key="4">
    <source>
        <dbReference type="PROSITE" id="PS51352"/>
    </source>
</evidence>
<reference evidence="5" key="2">
    <citation type="journal article" date="2015" name="J. Proteomics">
        <title>Sexual differences in the sialomes of the zebra tick, Rhipicephalus pulchellus.</title>
        <authorList>
            <person name="Tan A.W."/>
            <person name="Francischetti I.M."/>
            <person name="Slovak M."/>
            <person name="Kini R.M."/>
            <person name="Ribeiro J.M."/>
        </authorList>
    </citation>
    <scope>NUCLEOTIDE SEQUENCE</scope>
    <source>
        <tissue evidence="5">Salivary gland</tissue>
    </source>
</reference>
<feature type="domain" description="Thioredoxin" evidence="4">
    <location>
        <begin position="517"/>
        <end position="646"/>
    </location>
</feature>
<keyword evidence="5" id="KW-0413">Isomerase</keyword>
<dbReference type="PROSITE" id="PS00194">
    <property type="entry name" value="THIOREDOXIN_1"/>
    <property type="match status" value="1"/>
</dbReference>
<dbReference type="PROSITE" id="PS51257">
    <property type="entry name" value="PROKAR_LIPOPROTEIN"/>
    <property type="match status" value="1"/>
</dbReference>
<dbReference type="Pfam" id="PF00085">
    <property type="entry name" value="Thioredoxin"/>
    <property type="match status" value="4"/>
</dbReference>
<protein>
    <submittedName>
        <fullName evidence="5">Putative thioredoxin/protein disulfide isomerase</fullName>
    </submittedName>
</protein>
<dbReference type="GO" id="GO:0006457">
    <property type="term" value="P:protein folding"/>
    <property type="evidence" value="ECO:0007669"/>
    <property type="project" value="TreeGrafter"/>
</dbReference>
<dbReference type="Gene3D" id="3.40.30.10">
    <property type="entry name" value="Glutaredoxin"/>
    <property type="match status" value="5"/>
</dbReference>
<dbReference type="InterPro" id="IPR013766">
    <property type="entry name" value="Thioredoxin_domain"/>
</dbReference>
<feature type="region of interest" description="Disordered" evidence="2">
    <location>
        <begin position="506"/>
        <end position="530"/>
    </location>
</feature>
<dbReference type="PANTHER" id="PTHR45672:SF2">
    <property type="entry name" value="PROTEIN DISULFIDE-ISOMERASE A5"/>
    <property type="match status" value="1"/>
</dbReference>
<feature type="signal peptide" evidence="3">
    <location>
        <begin position="1"/>
        <end position="23"/>
    </location>
</feature>
<evidence type="ECO:0000256" key="3">
    <source>
        <dbReference type="SAM" id="SignalP"/>
    </source>
</evidence>
<dbReference type="SUPFAM" id="SSF52833">
    <property type="entry name" value="Thioredoxin-like"/>
    <property type="match status" value="5"/>
</dbReference>
<keyword evidence="3" id="KW-0732">Signal</keyword>
<dbReference type="InterPro" id="IPR017937">
    <property type="entry name" value="Thioredoxin_CS"/>
</dbReference>
<reference evidence="5" key="1">
    <citation type="submission" date="2012-11" db="EMBL/GenBank/DDBJ databases">
        <authorList>
            <person name="Lucero-Rivera Y.E."/>
            <person name="Tovar-Ramirez D."/>
        </authorList>
    </citation>
    <scope>NUCLEOTIDE SEQUENCE</scope>
    <source>
        <tissue evidence="5">Salivary gland</tissue>
    </source>
</reference>
<dbReference type="EMBL" id="GACK01005077">
    <property type="protein sequence ID" value="JAA59957.1"/>
    <property type="molecule type" value="mRNA"/>
</dbReference>
<dbReference type="InterPro" id="IPR036249">
    <property type="entry name" value="Thioredoxin-like_sf"/>
</dbReference>
<feature type="domain" description="Thioredoxin" evidence="4">
    <location>
        <begin position="265"/>
        <end position="381"/>
    </location>
</feature>
<feature type="compositionally biased region" description="Low complexity" evidence="2">
    <location>
        <begin position="508"/>
        <end position="522"/>
    </location>
</feature>
<sequence length="653" mass="73608">MALCVRWHVRDVVLLLCFVLACCLQIETKKVSGRDLIEDVVDVKQHKKLLRTKKNVLILYTKNAKEATEPLRICSDVALELKGQATLAHVDCSGEGKKLCKKLKVAPETAVLKHYKDGEFHKDYDRKLTVTSMSNFLKDPTGDIPWEEEEDSADVYHIATIEELKRLFQKETSPVLIMFYAPWCSFCKRLKPDYAKAATELKGHSVLAAMDLNRPENTAIRRHYNITGFPTLLYFESGTLKHRYEGDNNKDAIVKFMKNPQQQPKKPKEQAWSDEPSDVVHLTEETFEPTLQKNPSVLVMFYAPWCGHCKKMKPEYVSAAATLKSEGVAGILAAVDATKERSLGSQFNVSGYPTVKYFENGVFAYDVNLRVASKIVEFMKDPKEPPPPPPPEQPWSQVKSEVVHLDEETFKPFLKRKKHALVMFYAPWCVHCKRAKPEFQAAAEELKDDPKVALAAVDCTEHSGVCNAYDVAGYPTFKYFSYLKTVSEYNKGKTTADFVSFIRDQSGTSATPTPAATSSTTPKPKPKSWWDDLPGSNHVQLLKSGDFQSYLDSQESALVMFYAPWCKFSQELRPAFAAAALRLYSEQVPGKLAAVDASEEKTLASQWKVNSLPTLKYFRRGKFVADYDKGKNTVEDLVGYLKSPPDAAKKTEL</sequence>
<dbReference type="GO" id="GO:0005783">
    <property type="term" value="C:endoplasmic reticulum"/>
    <property type="evidence" value="ECO:0007669"/>
    <property type="project" value="TreeGrafter"/>
</dbReference>
<dbReference type="AlphaFoldDB" id="L7M7V9"/>
<dbReference type="PANTHER" id="PTHR45672">
    <property type="entry name" value="PROTEIN DISULFIDE-ISOMERASE C17H9.14C-RELATED"/>
    <property type="match status" value="1"/>
</dbReference>
<dbReference type="CDD" id="cd02997">
    <property type="entry name" value="PDI_a_PDIR"/>
    <property type="match status" value="3"/>
</dbReference>
<evidence type="ECO:0000256" key="2">
    <source>
        <dbReference type="SAM" id="MobiDB-lite"/>
    </source>
</evidence>
<organism evidence="5">
    <name type="scientific">Rhipicephalus pulchellus</name>
    <name type="common">Yellow backed tick</name>
    <name type="synonym">Dermacentor pulchellus</name>
    <dbReference type="NCBI Taxonomy" id="72859"/>
    <lineage>
        <taxon>Eukaryota</taxon>
        <taxon>Metazoa</taxon>
        <taxon>Ecdysozoa</taxon>
        <taxon>Arthropoda</taxon>
        <taxon>Chelicerata</taxon>
        <taxon>Arachnida</taxon>
        <taxon>Acari</taxon>
        <taxon>Parasitiformes</taxon>
        <taxon>Ixodida</taxon>
        <taxon>Ixodoidea</taxon>
        <taxon>Ixodidae</taxon>
        <taxon>Rhipicephalinae</taxon>
        <taxon>Rhipicephalus</taxon>
        <taxon>Rhipicephalus</taxon>
    </lineage>
</organism>
<feature type="domain" description="Thioredoxin" evidence="4">
    <location>
        <begin position="126"/>
        <end position="262"/>
    </location>
</feature>
<evidence type="ECO:0000313" key="5">
    <source>
        <dbReference type="EMBL" id="JAA59957.1"/>
    </source>
</evidence>
<feature type="chain" id="PRO_5003981877" evidence="3">
    <location>
        <begin position="24"/>
        <end position="653"/>
    </location>
</feature>
<dbReference type="PROSITE" id="PS51352">
    <property type="entry name" value="THIOREDOXIN_2"/>
    <property type="match status" value="4"/>
</dbReference>
<dbReference type="CDD" id="cd02961">
    <property type="entry name" value="PDI_a_family"/>
    <property type="match status" value="1"/>
</dbReference>
<dbReference type="GO" id="GO:0003756">
    <property type="term" value="F:protein disulfide isomerase activity"/>
    <property type="evidence" value="ECO:0007669"/>
    <property type="project" value="InterPro"/>
</dbReference>
<evidence type="ECO:0000256" key="1">
    <source>
        <dbReference type="ARBA" id="ARBA00006347"/>
    </source>
</evidence>
<dbReference type="PRINTS" id="PR00421">
    <property type="entry name" value="THIOREDOXIN"/>
</dbReference>
<feature type="domain" description="Thioredoxin" evidence="4">
    <location>
        <begin position="382"/>
        <end position="507"/>
    </location>
</feature>
<dbReference type="InterPro" id="IPR046374">
    <property type="entry name" value="PDI_a_PDIR"/>
</dbReference>
<comment type="similarity">
    <text evidence="1">Belongs to the protein disulfide isomerase family.</text>
</comment>
<accession>L7M7V9</accession>
<dbReference type="InterPro" id="IPR051063">
    <property type="entry name" value="PDI"/>
</dbReference>
<proteinExistence type="evidence at transcript level"/>